<organism evidence="2 3">
    <name type="scientific">Longimonas halophila</name>
    <dbReference type="NCBI Taxonomy" id="1469170"/>
    <lineage>
        <taxon>Bacteria</taxon>
        <taxon>Pseudomonadati</taxon>
        <taxon>Rhodothermota</taxon>
        <taxon>Rhodothermia</taxon>
        <taxon>Rhodothermales</taxon>
        <taxon>Salisaetaceae</taxon>
        <taxon>Longimonas</taxon>
    </lineage>
</organism>
<keyword evidence="3" id="KW-1185">Reference proteome</keyword>
<accession>A0A2H3P858</accession>
<dbReference type="Proteomes" id="UP000221024">
    <property type="component" value="Unassembled WGS sequence"/>
</dbReference>
<evidence type="ECO:0000256" key="1">
    <source>
        <dbReference type="SAM" id="Phobius"/>
    </source>
</evidence>
<comment type="caution">
    <text evidence="2">The sequence shown here is derived from an EMBL/GenBank/DDBJ whole genome shotgun (WGS) entry which is preliminary data.</text>
</comment>
<proteinExistence type="predicted"/>
<reference evidence="2 3" key="1">
    <citation type="submission" date="2017-10" db="EMBL/GenBank/DDBJ databases">
        <title>Draft genome of Longimonas halophila.</title>
        <authorList>
            <person name="Goh K.M."/>
            <person name="Shamsir M.S."/>
            <person name="Lim S.W."/>
        </authorList>
    </citation>
    <scope>NUCLEOTIDE SEQUENCE [LARGE SCALE GENOMIC DNA]</scope>
    <source>
        <strain evidence="2 3">KCTC 42399</strain>
    </source>
</reference>
<evidence type="ECO:0000313" key="3">
    <source>
        <dbReference type="Proteomes" id="UP000221024"/>
    </source>
</evidence>
<evidence type="ECO:0000313" key="2">
    <source>
        <dbReference type="EMBL" id="PEN07885.1"/>
    </source>
</evidence>
<dbReference type="EMBL" id="PDEP01000004">
    <property type="protein sequence ID" value="PEN07885.1"/>
    <property type="molecule type" value="Genomic_DNA"/>
</dbReference>
<keyword evidence="1" id="KW-0812">Transmembrane</keyword>
<feature type="transmembrane region" description="Helical" evidence="1">
    <location>
        <begin position="47"/>
        <end position="67"/>
    </location>
</feature>
<sequence>MRTIGIILIIAGIAGFLISDVSFSTTEEVADIGPLEVEREKERSLPITPVASGALIVIGGVVTVMGIRRTRN</sequence>
<dbReference type="AlphaFoldDB" id="A0A2H3P858"/>
<keyword evidence="1" id="KW-1133">Transmembrane helix</keyword>
<gene>
    <name evidence="2" type="ORF">CRI93_05410</name>
</gene>
<dbReference type="RefSeq" id="WP_098061607.1">
    <property type="nucleotide sequence ID" value="NZ_PDEP01000004.1"/>
</dbReference>
<protein>
    <submittedName>
        <fullName evidence="2">DUF3185 domain-containing protein</fullName>
    </submittedName>
</protein>
<name>A0A2H3P858_9BACT</name>
<keyword evidence="1" id="KW-0472">Membrane</keyword>